<dbReference type="RefSeq" id="WP_205521634.1">
    <property type="nucleotide sequence ID" value="NZ_CP107955.1"/>
</dbReference>
<name>A0ABU3V3R7_9ACTN</name>
<reference evidence="1 2" key="1">
    <citation type="submission" date="2023-02" db="EMBL/GenBank/DDBJ databases">
        <authorList>
            <person name="Maleckis M."/>
        </authorList>
    </citation>
    <scope>NUCLEOTIDE SEQUENCE [LARGE SCALE GENOMIC DNA]</scope>
    <source>
        <strain evidence="1 2">P8-A2</strain>
    </source>
</reference>
<evidence type="ECO:0000313" key="2">
    <source>
        <dbReference type="Proteomes" id="UP001257627"/>
    </source>
</evidence>
<comment type="caution">
    <text evidence="1">The sequence shown here is derived from an EMBL/GenBank/DDBJ whole genome shotgun (WGS) entry which is preliminary data.</text>
</comment>
<protein>
    <submittedName>
        <fullName evidence="1">Uncharacterized protein</fullName>
    </submittedName>
</protein>
<dbReference type="Proteomes" id="UP001257627">
    <property type="component" value="Unassembled WGS sequence"/>
</dbReference>
<dbReference type="EMBL" id="JARAKF010000002">
    <property type="protein sequence ID" value="MDU9000825.1"/>
    <property type="molecule type" value="Genomic_DNA"/>
</dbReference>
<accession>A0ABU3V3R7</accession>
<organism evidence="1 2">
    <name type="scientific">Streptomyces mirabilis</name>
    <dbReference type="NCBI Taxonomy" id="68239"/>
    <lineage>
        <taxon>Bacteria</taxon>
        <taxon>Bacillati</taxon>
        <taxon>Actinomycetota</taxon>
        <taxon>Actinomycetes</taxon>
        <taxon>Kitasatosporales</taxon>
        <taxon>Streptomycetaceae</taxon>
        <taxon>Streptomyces</taxon>
    </lineage>
</organism>
<evidence type="ECO:0000313" key="1">
    <source>
        <dbReference type="EMBL" id="MDU9000825.1"/>
    </source>
</evidence>
<gene>
    <name evidence="1" type="ORF">PU648_52780</name>
</gene>
<keyword evidence="2" id="KW-1185">Reference proteome</keyword>
<proteinExistence type="predicted"/>
<sequence length="56" mass="6340">MTSNPAENDHLPVYESLVRERGDAVAEARVVAEETQRRIAQVLNWHDTRHLGRASS</sequence>